<proteinExistence type="predicted"/>
<evidence type="ECO:0000313" key="2">
    <source>
        <dbReference type="EMBL" id="GJT24205.1"/>
    </source>
</evidence>
<protein>
    <submittedName>
        <fullName evidence="2">Uncharacterized protein</fullName>
    </submittedName>
</protein>
<keyword evidence="3" id="KW-1185">Reference proteome</keyword>
<evidence type="ECO:0000313" key="3">
    <source>
        <dbReference type="Proteomes" id="UP001151760"/>
    </source>
</evidence>
<organism evidence="2 3">
    <name type="scientific">Tanacetum coccineum</name>
    <dbReference type="NCBI Taxonomy" id="301880"/>
    <lineage>
        <taxon>Eukaryota</taxon>
        <taxon>Viridiplantae</taxon>
        <taxon>Streptophyta</taxon>
        <taxon>Embryophyta</taxon>
        <taxon>Tracheophyta</taxon>
        <taxon>Spermatophyta</taxon>
        <taxon>Magnoliopsida</taxon>
        <taxon>eudicotyledons</taxon>
        <taxon>Gunneridae</taxon>
        <taxon>Pentapetalae</taxon>
        <taxon>asterids</taxon>
        <taxon>campanulids</taxon>
        <taxon>Asterales</taxon>
        <taxon>Asteraceae</taxon>
        <taxon>Asteroideae</taxon>
        <taxon>Anthemideae</taxon>
        <taxon>Anthemidinae</taxon>
        <taxon>Tanacetum</taxon>
    </lineage>
</organism>
<dbReference type="Proteomes" id="UP001151760">
    <property type="component" value="Unassembled WGS sequence"/>
</dbReference>
<reference evidence="2" key="2">
    <citation type="submission" date="2022-01" db="EMBL/GenBank/DDBJ databases">
        <authorList>
            <person name="Yamashiro T."/>
            <person name="Shiraishi A."/>
            <person name="Satake H."/>
            <person name="Nakayama K."/>
        </authorList>
    </citation>
    <scope>NUCLEOTIDE SEQUENCE</scope>
</reference>
<name>A0ABQ5CAU4_9ASTR</name>
<accession>A0ABQ5CAU4</accession>
<gene>
    <name evidence="2" type="ORF">Tco_0894142</name>
</gene>
<reference evidence="2" key="1">
    <citation type="journal article" date="2022" name="Int. J. Mol. Sci.">
        <title>Draft Genome of Tanacetum Coccineum: Genomic Comparison of Closely Related Tanacetum-Family Plants.</title>
        <authorList>
            <person name="Yamashiro T."/>
            <person name="Shiraishi A."/>
            <person name="Nakayama K."/>
            <person name="Satake H."/>
        </authorList>
    </citation>
    <scope>NUCLEOTIDE SEQUENCE</scope>
</reference>
<sequence>MLNPIPDIGIDSILNLNIESTSLIDVPITTHDEIPPSSVTTLPPTPIPLIQPIQQTPVSTTTIVPSTSLQNLPTFGSLFKFEDRVKSLENDFSEFKQINLFAEAVSLIPDRLREESHAKNEDYINKIDENIKKIIKEQVKVQVKEQVSKILPRIKKSVNEQLEAEVLIRSSNKAKTSYAVAVNLSELELKKILIDKMENNKSIDRSVQRKNLYKALVDAYETDKDILATYEDAVTFKRRQDDEDDDEEPSAGSNRGSKRRKSGKEPESTNALKDKTSKSTGSSKEGFKSKTRSTSKSAQAEEQVHTIKDLEEPAHQEFNTGFTENQPVDETTQLPDCTLAQNEDPRESFNELIDTLLDFSAFVLNQLKVDTLTPELLAGPTFELMKCSFKSLVELEYFLEEHNYKHLDRITVRRDDDKLYTFKEDDYKRLRLQDIEDMLLLLVQGKLKNLTIEECLALSVSLRMFTRSIVIKRRVEDLQLVNSNPRGFIYQNKDKKNRLMRIDKLYKFGDGTLNDVRSALDDILKRIRIEYLP</sequence>
<feature type="region of interest" description="Disordered" evidence="1">
    <location>
        <begin position="238"/>
        <end position="304"/>
    </location>
</feature>
<dbReference type="EMBL" id="BQNB010014116">
    <property type="protein sequence ID" value="GJT24205.1"/>
    <property type="molecule type" value="Genomic_DNA"/>
</dbReference>
<evidence type="ECO:0000256" key="1">
    <source>
        <dbReference type="SAM" id="MobiDB-lite"/>
    </source>
</evidence>
<feature type="compositionally biased region" description="Basic and acidic residues" evidence="1">
    <location>
        <begin position="263"/>
        <end position="277"/>
    </location>
</feature>
<comment type="caution">
    <text evidence="2">The sequence shown here is derived from an EMBL/GenBank/DDBJ whole genome shotgun (WGS) entry which is preliminary data.</text>
</comment>